<reference evidence="5 6" key="1">
    <citation type="submission" date="2019-02" db="EMBL/GenBank/DDBJ databases">
        <title>Deep-cultivation of Planctomycetes and their phenomic and genomic characterization uncovers novel biology.</title>
        <authorList>
            <person name="Wiegand S."/>
            <person name="Jogler M."/>
            <person name="Boedeker C."/>
            <person name="Pinto D."/>
            <person name="Vollmers J."/>
            <person name="Rivas-Marin E."/>
            <person name="Kohn T."/>
            <person name="Peeters S.H."/>
            <person name="Heuer A."/>
            <person name="Rast P."/>
            <person name="Oberbeckmann S."/>
            <person name="Bunk B."/>
            <person name="Jeske O."/>
            <person name="Meyerdierks A."/>
            <person name="Storesund J.E."/>
            <person name="Kallscheuer N."/>
            <person name="Luecker S."/>
            <person name="Lage O.M."/>
            <person name="Pohl T."/>
            <person name="Merkel B.J."/>
            <person name="Hornburger P."/>
            <person name="Mueller R.-W."/>
            <person name="Bruemmer F."/>
            <person name="Labrenz M."/>
            <person name="Spormann A.M."/>
            <person name="Op den Camp H."/>
            <person name="Overmann J."/>
            <person name="Amann R."/>
            <person name="Jetten M.S.M."/>
            <person name="Mascher T."/>
            <person name="Medema M.H."/>
            <person name="Devos D.P."/>
            <person name="Kaster A.-K."/>
            <person name="Ovreas L."/>
            <person name="Rohde M."/>
            <person name="Galperin M.Y."/>
            <person name="Jogler C."/>
        </authorList>
    </citation>
    <scope>NUCLEOTIDE SEQUENCE [LARGE SCALE GENOMIC DNA]</scope>
    <source>
        <strain evidence="5 6">FF011L</strain>
    </source>
</reference>
<gene>
    <name evidence="5" type="primary">degA</name>
    <name evidence="5" type="ORF">FF011L_31260</name>
</gene>
<evidence type="ECO:0000313" key="6">
    <source>
        <dbReference type="Proteomes" id="UP000320672"/>
    </source>
</evidence>
<dbReference type="SUPFAM" id="SSF53822">
    <property type="entry name" value="Periplasmic binding protein-like I"/>
    <property type="match status" value="1"/>
</dbReference>
<feature type="domain" description="HTH lacI-type" evidence="4">
    <location>
        <begin position="66"/>
        <end position="123"/>
    </location>
</feature>
<protein>
    <submittedName>
        <fullName evidence="5">HTH-type transcriptional regulator DegA</fullName>
    </submittedName>
</protein>
<dbReference type="SMART" id="SM00354">
    <property type="entry name" value="HTH_LACI"/>
    <property type="match status" value="1"/>
</dbReference>
<dbReference type="CDD" id="cd01392">
    <property type="entry name" value="HTH_LacI"/>
    <property type="match status" value="1"/>
</dbReference>
<dbReference type="InterPro" id="IPR000843">
    <property type="entry name" value="HTH_LacI"/>
</dbReference>
<evidence type="ECO:0000256" key="1">
    <source>
        <dbReference type="ARBA" id="ARBA00023015"/>
    </source>
</evidence>
<dbReference type="InterPro" id="IPR046335">
    <property type="entry name" value="LacI/GalR-like_sensor"/>
</dbReference>
<dbReference type="Gene3D" id="1.10.260.40">
    <property type="entry name" value="lambda repressor-like DNA-binding domains"/>
    <property type="match status" value="1"/>
</dbReference>
<dbReference type="AlphaFoldDB" id="A0A517MHS2"/>
<organism evidence="5 6">
    <name type="scientific">Roseimaritima multifibrata</name>
    <dbReference type="NCBI Taxonomy" id="1930274"/>
    <lineage>
        <taxon>Bacteria</taxon>
        <taxon>Pseudomonadati</taxon>
        <taxon>Planctomycetota</taxon>
        <taxon>Planctomycetia</taxon>
        <taxon>Pirellulales</taxon>
        <taxon>Pirellulaceae</taxon>
        <taxon>Roseimaritima</taxon>
    </lineage>
</organism>
<dbReference type="SUPFAM" id="SSF47413">
    <property type="entry name" value="lambda repressor-like DNA-binding domains"/>
    <property type="match status" value="1"/>
</dbReference>
<keyword evidence="1" id="KW-0805">Transcription regulation</keyword>
<dbReference type="PROSITE" id="PS50932">
    <property type="entry name" value="HTH_LACI_2"/>
    <property type="match status" value="1"/>
</dbReference>
<evidence type="ECO:0000259" key="4">
    <source>
        <dbReference type="PROSITE" id="PS50932"/>
    </source>
</evidence>
<sequence precursor="true">MHRRTAATSLGNRHLLDFMSQAKGNNHKKAGQRHTRPLDSAQSIVQNPYEPSKGLISTMSSRPTTVTLKQVAAAAGVSVSVASRVLNGHAKAYRISDQTEQQVRGIASELDFRPSQIARSLRLQKSKMIGVVIPDLSNPFFAAISREIALAVEAEGFSVLVADSRETTSIEQELTGELQSRQVEGLVVCPVGVDGSHLLTVHQSGLPIVLVDRGFPDFPMMQVTSDHRRGSEQAAELLLAQGHRTIGILQGLPGTLPNEERLGGLRETLQRHDLKWDADLVDGDNFTEQSGYESTHRLLSKRPDITALFALSTPNAMGALRATQEQGIQVPDELSIVSFDDSPYSDLMAVPLATVCQDVPRIGKQAAALIIQSIQAKSPPKFEIHQVTTKIVKRSSIAKASPR</sequence>
<dbReference type="PANTHER" id="PTHR30146">
    <property type="entry name" value="LACI-RELATED TRANSCRIPTIONAL REPRESSOR"/>
    <property type="match status" value="1"/>
</dbReference>
<name>A0A517MHS2_9BACT</name>
<dbReference type="InterPro" id="IPR010982">
    <property type="entry name" value="Lambda_DNA-bd_dom_sf"/>
</dbReference>
<accession>A0A517MHS2</accession>
<dbReference type="GO" id="GO:0003700">
    <property type="term" value="F:DNA-binding transcription factor activity"/>
    <property type="evidence" value="ECO:0007669"/>
    <property type="project" value="TreeGrafter"/>
</dbReference>
<dbReference type="PANTHER" id="PTHR30146:SF109">
    <property type="entry name" value="HTH-TYPE TRANSCRIPTIONAL REGULATOR GALS"/>
    <property type="match status" value="1"/>
</dbReference>
<dbReference type="Pfam" id="PF00356">
    <property type="entry name" value="LacI"/>
    <property type="match status" value="1"/>
</dbReference>
<keyword evidence="2" id="KW-0238">DNA-binding</keyword>
<dbReference type="Proteomes" id="UP000320672">
    <property type="component" value="Chromosome"/>
</dbReference>
<evidence type="ECO:0000256" key="3">
    <source>
        <dbReference type="ARBA" id="ARBA00023163"/>
    </source>
</evidence>
<dbReference type="GO" id="GO:0000976">
    <property type="term" value="F:transcription cis-regulatory region binding"/>
    <property type="evidence" value="ECO:0007669"/>
    <property type="project" value="TreeGrafter"/>
</dbReference>
<dbReference type="KEGG" id="rml:FF011L_31260"/>
<keyword evidence="3" id="KW-0804">Transcription</keyword>
<proteinExistence type="predicted"/>
<dbReference type="Gene3D" id="3.40.50.2300">
    <property type="match status" value="2"/>
</dbReference>
<dbReference type="InterPro" id="IPR028082">
    <property type="entry name" value="Peripla_BP_I"/>
</dbReference>
<evidence type="ECO:0000256" key="2">
    <source>
        <dbReference type="ARBA" id="ARBA00023125"/>
    </source>
</evidence>
<dbReference type="CDD" id="cd06267">
    <property type="entry name" value="PBP1_LacI_sugar_binding-like"/>
    <property type="match status" value="1"/>
</dbReference>
<evidence type="ECO:0000313" key="5">
    <source>
        <dbReference type="EMBL" id="QDS94347.1"/>
    </source>
</evidence>
<dbReference type="EMBL" id="CP036262">
    <property type="protein sequence ID" value="QDS94347.1"/>
    <property type="molecule type" value="Genomic_DNA"/>
</dbReference>
<dbReference type="Pfam" id="PF13377">
    <property type="entry name" value="Peripla_BP_3"/>
    <property type="match status" value="1"/>
</dbReference>
<keyword evidence="6" id="KW-1185">Reference proteome</keyword>